<evidence type="ECO:0000259" key="6">
    <source>
        <dbReference type="Pfam" id="PF00155"/>
    </source>
</evidence>
<evidence type="ECO:0000256" key="1">
    <source>
        <dbReference type="ARBA" id="ARBA00001933"/>
    </source>
</evidence>
<comment type="cofactor">
    <cofactor evidence="1">
        <name>pyridoxal 5'-phosphate</name>
        <dbReference type="ChEBI" id="CHEBI:597326"/>
    </cofactor>
</comment>
<gene>
    <name evidence="7" type="ORF">F0P93_18270</name>
</gene>
<dbReference type="InterPro" id="IPR004839">
    <property type="entry name" value="Aminotransferase_I/II_large"/>
</dbReference>
<comment type="caution">
    <text evidence="7">The sequence shown here is derived from an EMBL/GenBank/DDBJ whole genome shotgun (WGS) entry which is preliminary data.</text>
</comment>
<keyword evidence="3 7" id="KW-0032">Aminotransferase</keyword>
<accession>A0A5N1JFB0</accession>
<dbReference type="Gene3D" id="3.40.640.10">
    <property type="entry name" value="Type I PLP-dependent aspartate aminotransferase-like (Major domain)"/>
    <property type="match status" value="1"/>
</dbReference>
<evidence type="ECO:0000256" key="5">
    <source>
        <dbReference type="ARBA" id="ARBA00022898"/>
    </source>
</evidence>
<dbReference type="Proteomes" id="UP000326344">
    <property type="component" value="Unassembled WGS sequence"/>
</dbReference>
<dbReference type="GO" id="GO:0016212">
    <property type="term" value="F:kynurenine-oxoglutarate transaminase activity"/>
    <property type="evidence" value="ECO:0007669"/>
    <property type="project" value="TreeGrafter"/>
</dbReference>
<dbReference type="FunFam" id="3.40.640.10:FF:000033">
    <property type="entry name" value="Aspartate aminotransferase"/>
    <property type="match status" value="1"/>
</dbReference>
<organism evidence="7 8">
    <name type="scientific">Larkinella humicola</name>
    <dbReference type="NCBI Taxonomy" id="2607654"/>
    <lineage>
        <taxon>Bacteria</taxon>
        <taxon>Pseudomonadati</taxon>
        <taxon>Bacteroidota</taxon>
        <taxon>Cytophagia</taxon>
        <taxon>Cytophagales</taxon>
        <taxon>Spirosomataceae</taxon>
        <taxon>Larkinella</taxon>
    </lineage>
</organism>
<dbReference type="Pfam" id="PF00155">
    <property type="entry name" value="Aminotran_1_2"/>
    <property type="match status" value="1"/>
</dbReference>
<proteinExistence type="inferred from homology"/>
<dbReference type="PANTHER" id="PTHR43807:SF20">
    <property type="entry name" value="FI04487P"/>
    <property type="match status" value="1"/>
</dbReference>
<dbReference type="EMBL" id="VTWS01000004">
    <property type="protein sequence ID" value="KAA9353115.1"/>
    <property type="molecule type" value="Genomic_DNA"/>
</dbReference>
<sequence length="386" mass="43546">MNVATSRALSSKLPWVGTTIFTVMSKLATDTGALNLSQGFPGFDCSPELVALVDQYMKTGFNQYAPMTGVPALREALARKTEQLYGVSYHPETEVTVTSGATEALFAAITAVIRPGDEAIVFEPAYDSYVPAIELNGGVPVYVTLKPPTYGVDWEEVRSKITDKTRLIVVNTPQNPIGRVWTAEDLAQLAALVHHRDIWIVSDEVYEHIRFDGRPHHSLATHPVLQERTFVCGSFGKTFHVTGWKIGYCLAPKELSVEFRKIHQYLTFSTITPVQYALADYLKNPEHYETLPAFYERKRDLFLDCLRGSRFQFQPTEGSFFQTVSYQAITDEPDYDLAIRLTKEIGVASIPVSVFYRQKNDYNILRFCFAKDDDVLREAGERLCRL</sequence>
<comment type="similarity">
    <text evidence="2">Belongs to the class-I pyridoxal-phosphate-dependent aminotransferase family.</text>
</comment>
<name>A0A5N1JFB0_9BACT</name>
<dbReference type="SUPFAM" id="SSF53383">
    <property type="entry name" value="PLP-dependent transferases"/>
    <property type="match status" value="1"/>
</dbReference>
<dbReference type="GO" id="GO:0030170">
    <property type="term" value="F:pyridoxal phosphate binding"/>
    <property type="evidence" value="ECO:0007669"/>
    <property type="project" value="InterPro"/>
</dbReference>
<dbReference type="GO" id="GO:0005737">
    <property type="term" value="C:cytoplasm"/>
    <property type="evidence" value="ECO:0007669"/>
    <property type="project" value="TreeGrafter"/>
</dbReference>
<keyword evidence="5" id="KW-0663">Pyridoxal phosphate</keyword>
<keyword evidence="4 7" id="KW-0808">Transferase</keyword>
<evidence type="ECO:0000256" key="4">
    <source>
        <dbReference type="ARBA" id="ARBA00022679"/>
    </source>
</evidence>
<dbReference type="Gene3D" id="3.90.1150.10">
    <property type="entry name" value="Aspartate Aminotransferase, domain 1"/>
    <property type="match status" value="1"/>
</dbReference>
<dbReference type="InterPro" id="IPR015422">
    <property type="entry name" value="PyrdxlP-dep_Trfase_small"/>
</dbReference>
<evidence type="ECO:0000256" key="3">
    <source>
        <dbReference type="ARBA" id="ARBA00022576"/>
    </source>
</evidence>
<dbReference type="PANTHER" id="PTHR43807">
    <property type="entry name" value="FI04487P"/>
    <property type="match status" value="1"/>
</dbReference>
<feature type="domain" description="Aminotransferase class I/classII large" evidence="6">
    <location>
        <begin position="34"/>
        <end position="383"/>
    </location>
</feature>
<keyword evidence="8" id="KW-1185">Reference proteome</keyword>
<reference evidence="7 8" key="1">
    <citation type="submission" date="2019-09" db="EMBL/GenBank/DDBJ databases">
        <title>Genome Sequence of Larkinella sp MA1.</title>
        <authorList>
            <person name="Srinivasan S."/>
        </authorList>
    </citation>
    <scope>NUCLEOTIDE SEQUENCE [LARGE SCALE GENOMIC DNA]</scope>
    <source>
        <strain evidence="7 8">MA1</strain>
    </source>
</reference>
<dbReference type="NCBIfam" id="NF006569">
    <property type="entry name" value="PRK09082.1"/>
    <property type="match status" value="1"/>
</dbReference>
<dbReference type="InterPro" id="IPR015421">
    <property type="entry name" value="PyrdxlP-dep_Trfase_major"/>
</dbReference>
<evidence type="ECO:0000313" key="8">
    <source>
        <dbReference type="Proteomes" id="UP000326344"/>
    </source>
</evidence>
<dbReference type="RefSeq" id="WP_150878448.1">
    <property type="nucleotide sequence ID" value="NZ_VTWS01000004.1"/>
</dbReference>
<evidence type="ECO:0000313" key="7">
    <source>
        <dbReference type="EMBL" id="KAA9353115.1"/>
    </source>
</evidence>
<dbReference type="NCBIfam" id="NF009079">
    <property type="entry name" value="PRK12414.1"/>
    <property type="match status" value="1"/>
</dbReference>
<dbReference type="AlphaFoldDB" id="A0A5N1JFB0"/>
<evidence type="ECO:0000256" key="2">
    <source>
        <dbReference type="ARBA" id="ARBA00007441"/>
    </source>
</evidence>
<dbReference type="InterPro" id="IPR051326">
    <property type="entry name" value="Kynurenine-oxoglutarate_AT"/>
</dbReference>
<dbReference type="CDD" id="cd00609">
    <property type="entry name" value="AAT_like"/>
    <property type="match status" value="1"/>
</dbReference>
<protein>
    <submittedName>
        <fullName evidence="7">Aminotransferase class I/II-fold pyridoxal phosphate-dependent enzyme</fullName>
    </submittedName>
</protein>
<dbReference type="InterPro" id="IPR015424">
    <property type="entry name" value="PyrdxlP-dep_Trfase"/>
</dbReference>